<reference evidence="1 2" key="1">
    <citation type="submission" date="2013-09" db="EMBL/GenBank/DDBJ databases">
        <title>Corchorus capsularis genome sequencing.</title>
        <authorList>
            <person name="Alam M."/>
            <person name="Haque M.S."/>
            <person name="Islam M.S."/>
            <person name="Emdad E.M."/>
            <person name="Islam M.M."/>
            <person name="Ahmed B."/>
            <person name="Halim A."/>
            <person name="Hossen Q.M.M."/>
            <person name="Hossain M.Z."/>
            <person name="Ahmed R."/>
            <person name="Khan M.M."/>
            <person name="Islam R."/>
            <person name="Rashid M.M."/>
            <person name="Khan S.A."/>
            <person name="Rahman M.S."/>
            <person name="Alam M."/>
        </authorList>
    </citation>
    <scope>NUCLEOTIDE SEQUENCE [LARGE SCALE GENOMIC DNA]</scope>
    <source>
        <strain evidence="2">cv. CVL-1</strain>
        <tissue evidence="1">Whole seedling</tissue>
    </source>
</reference>
<dbReference type="AlphaFoldDB" id="A0A1R3IP29"/>
<dbReference type="STRING" id="210143.A0A1R3IP29"/>
<dbReference type="SUPFAM" id="SSF51735">
    <property type="entry name" value="NAD(P)-binding Rossmann-fold domains"/>
    <property type="match status" value="1"/>
</dbReference>
<dbReference type="PANTHER" id="PTHR32487:SF12">
    <property type="entry name" value="3-OXO-DELTA(4,5)-STEROID 5-BETA-REDUCTASE"/>
    <property type="match status" value="1"/>
</dbReference>
<protein>
    <recommendedName>
        <fullName evidence="3">NAD-dependent epimerase/dehydratase</fullName>
    </recommendedName>
</protein>
<comment type="caution">
    <text evidence="1">The sequence shown here is derived from an EMBL/GenBank/DDBJ whole genome shotgun (WGS) entry which is preliminary data.</text>
</comment>
<dbReference type="Proteomes" id="UP000188268">
    <property type="component" value="Unassembled WGS sequence"/>
</dbReference>
<keyword evidence="2" id="KW-1185">Reference proteome</keyword>
<dbReference type="Gene3D" id="3.40.50.720">
    <property type="entry name" value="NAD(P)-binding Rossmann-like Domain"/>
    <property type="match status" value="1"/>
</dbReference>
<gene>
    <name evidence="1" type="ORF">CCACVL1_10884</name>
</gene>
<proteinExistence type="predicted"/>
<dbReference type="InterPro" id="IPR036291">
    <property type="entry name" value="NAD(P)-bd_dom_sf"/>
</dbReference>
<sequence>MADNNNVNVAIIFGVTGLVGRELAKKLISKKSKWKKIYGIARNPEIIPIKDSSSSNYHFISCDLLDPVETKQKLSVLHDVTHMFWITWASQFPLDSPECCEQNKAMMSNALSVILPKAKSLKHFSLQTGMSHYVPPVNGRTVLFDEEWPRAANCYNFYYVLEDLLQETLAGSKVAWSVHRPGLLLELQLWAAMDDDGMSSTDGQAFNSINGSSFTWKQIWPSLAKKFGVTVPEEEEDMFSEGFWFTSAMRDKKKVWEEIVKKENLIQTKMEDLANWQFMDILFRYPVKLLGSRAKVDRLGFTMRCKTLDSILYWIDIMRDEKFIP</sequence>
<dbReference type="OrthoDB" id="1731983at2759"/>
<dbReference type="PANTHER" id="PTHR32487">
    <property type="entry name" value="3-OXO-DELTA(4,5)-STEROID 5-BETA-REDUCTASE"/>
    <property type="match status" value="1"/>
</dbReference>
<organism evidence="1 2">
    <name type="scientific">Corchorus capsularis</name>
    <name type="common">Jute</name>
    <dbReference type="NCBI Taxonomy" id="210143"/>
    <lineage>
        <taxon>Eukaryota</taxon>
        <taxon>Viridiplantae</taxon>
        <taxon>Streptophyta</taxon>
        <taxon>Embryophyta</taxon>
        <taxon>Tracheophyta</taxon>
        <taxon>Spermatophyta</taxon>
        <taxon>Magnoliopsida</taxon>
        <taxon>eudicotyledons</taxon>
        <taxon>Gunneridae</taxon>
        <taxon>Pentapetalae</taxon>
        <taxon>rosids</taxon>
        <taxon>malvids</taxon>
        <taxon>Malvales</taxon>
        <taxon>Malvaceae</taxon>
        <taxon>Grewioideae</taxon>
        <taxon>Apeibeae</taxon>
        <taxon>Corchorus</taxon>
    </lineage>
</organism>
<dbReference type="Gramene" id="OMO84321">
    <property type="protein sequence ID" value="OMO84321"/>
    <property type="gene ID" value="CCACVL1_10884"/>
</dbReference>
<evidence type="ECO:0000313" key="2">
    <source>
        <dbReference type="Proteomes" id="UP000188268"/>
    </source>
</evidence>
<name>A0A1R3IP29_COCAP</name>
<dbReference type="EMBL" id="AWWV01009733">
    <property type="protein sequence ID" value="OMO84321.1"/>
    <property type="molecule type" value="Genomic_DNA"/>
</dbReference>
<evidence type="ECO:0008006" key="3">
    <source>
        <dbReference type="Google" id="ProtNLM"/>
    </source>
</evidence>
<dbReference type="OMA" id="LANWEFL"/>
<accession>A0A1R3IP29</accession>
<evidence type="ECO:0000313" key="1">
    <source>
        <dbReference type="EMBL" id="OMO84321.1"/>
    </source>
</evidence>